<name>A0A6J6FBN6_9ZZZZ</name>
<feature type="region of interest" description="Disordered" evidence="1">
    <location>
        <begin position="1"/>
        <end position="25"/>
    </location>
</feature>
<feature type="region of interest" description="Disordered" evidence="1">
    <location>
        <begin position="50"/>
        <end position="82"/>
    </location>
</feature>
<feature type="compositionally biased region" description="Basic and acidic residues" evidence="1">
    <location>
        <begin position="71"/>
        <end position="82"/>
    </location>
</feature>
<evidence type="ECO:0000313" key="2">
    <source>
        <dbReference type="EMBL" id="CAB4584835.1"/>
    </source>
</evidence>
<protein>
    <submittedName>
        <fullName evidence="2">Unannotated protein</fullName>
    </submittedName>
</protein>
<reference evidence="2" key="1">
    <citation type="submission" date="2020-05" db="EMBL/GenBank/DDBJ databases">
        <authorList>
            <person name="Chiriac C."/>
            <person name="Salcher M."/>
            <person name="Ghai R."/>
            <person name="Kavagutti S V."/>
        </authorList>
    </citation>
    <scope>NUCLEOTIDE SEQUENCE</scope>
</reference>
<proteinExistence type="predicted"/>
<accession>A0A6J6FBN6</accession>
<organism evidence="2">
    <name type="scientific">freshwater metagenome</name>
    <dbReference type="NCBI Taxonomy" id="449393"/>
    <lineage>
        <taxon>unclassified sequences</taxon>
        <taxon>metagenomes</taxon>
        <taxon>ecological metagenomes</taxon>
    </lineage>
</organism>
<dbReference type="EMBL" id="CAEZTT010000176">
    <property type="protein sequence ID" value="CAB4584835.1"/>
    <property type="molecule type" value="Genomic_DNA"/>
</dbReference>
<evidence type="ECO:0000256" key="1">
    <source>
        <dbReference type="SAM" id="MobiDB-lite"/>
    </source>
</evidence>
<gene>
    <name evidence="2" type="ORF">UFOPK1726_01159</name>
</gene>
<sequence>MTERPERRQSSARVADRNRTGRSARSDICRRVARVIDARHAKDRIRGTRCTNAGRSRTSRIDACGTSHAKSIRDRRSTSDRVRTGTRLRITAGCRDSRNSCNST</sequence>
<dbReference type="AlphaFoldDB" id="A0A6J6FBN6"/>